<dbReference type="Proteomes" id="UP000323506">
    <property type="component" value="Chromosome D07"/>
</dbReference>
<sequence>MAITFLPVLVLEPSLSTERSQTSSIGFYRPRHCSGQPIIQLSKAPSKFILTVFPFDGRHRSSSIRWPNQIAHMLQKRVFFMNLLAWTVPKDVH</sequence>
<accession>A0A5D2BYX3</accession>
<evidence type="ECO:0000313" key="2">
    <source>
        <dbReference type="Proteomes" id="UP000323506"/>
    </source>
</evidence>
<dbReference type="AlphaFoldDB" id="A0A5D2BYX3"/>
<evidence type="ECO:0000313" key="1">
    <source>
        <dbReference type="EMBL" id="TYG60736.1"/>
    </source>
</evidence>
<reference evidence="1 2" key="1">
    <citation type="submission" date="2019-06" db="EMBL/GenBank/DDBJ databases">
        <title>WGS assembly of Gossypium darwinii.</title>
        <authorList>
            <person name="Chen Z.J."/>
            <person name="Sreedasyam A."/>
            <person name="Ando A."/>
            <person name="Song Q."/>
            <person name="De L."/>
            <person name="Hulse-Kemp A."/>
            <person name="Ding M."/>
            <person name="Ye W."/>
            <person name="Kirkbride R."/>
            <person name="Jenkins J."/>
            <person name="Plott C."/>
            <person name="Lovell J."/>
            <person name="Lin Y.-M."/>
            <person name="Vaughn R."/>
            <person name="Liu B."/>
            <person name="Li W."/>
            <person name="Simpson S."/>
            <person name="Scheffler B."/>
            <person name="Saski C."/>
            <person name="Grover C."/>
            <person name="Hu G."/>
            <person name="Conover J."/>
            <person name="Carlson J."/>
            <person name="Shu S."/>
            <person name="Boston L."/>
            <person name="Williams M."/>
            <person name="Peterson D."/>
            <person name="Mcgee K."/>
            <person name="Jones D."/>
            <person name="Wendel J."/>
            <person name="Stelly D."/>
            <person name="Grimwood J."/>
            <person name="Schmutz J."/>
        </authorList>
    </citation>
    <scope>NUCLEOTIDE SEQUENCE [LARGE SCALE GENOMIC DNA]</scope>
    <source>
        <strain evidence="1">1808015.09</strain>
    </source>
</reference>
<dbReference type="EMBL" id="CM017707">
    <property type="protein sequence ID" value="TYG60736.1"/>
    <property type="molecule type" value="Genomic_DNA"/>
</dbReference>
<keyword evidence="2" id="KW-1185">Reference proteome</keyword>
<protein>
    <submittedName>
        <fullName evidence="1">Uncharacterized protein</fullName>
    </submittedName>
</protein>
<proteinExistence type="predicted"/>
<name>A0A5D2BYX3_GOSDA</name>
<gene>
    <name evidence="1" type="ORF">ES288_D07G091100v1</name>
</gene>
<organism evidence="1 2">
    <name type="scientific">Gossypium darwinii</name>
    <name type="common">Darwin's cotton</name>
    <name type="synonym">Gossypium barbadense var. darwinii</name>
    <dbReference type="NCBI Taxonomy" id="34276"/>
    <lineage>
        <taxon>Eukaryota</taxon>
        <taxon>Viridiplantae</taxon>
        <taxon>Streptophyta</taxon>
        <taxon>Embryophyta</taxon>
        <taxon>Tracheophyta</taxon>
        <taxon>Spermatophyta</taxon>
        <taxon>Magnoliopsida</taxon>
        <taxon>eudicotyledons</taxon>
        <taxon>Gunneridae</taxon>
        <taxon>Pentapetalae</taxon>
        <taxon>rosids</taxon>
        <taxon>malvids</taxon>
        <taxon>Malvales</taxon>
        <taxon>Malvaceae</taxon>
        <taxon>Malvoideae</taxon>
        <taxon>Gossypium</taxon>
    </lineage>
</organism>